<dbReference type="InterPro" id="IPR000727">
    <property type="entry name" value="T_SNARE_dom"/>
</dbReference>
<sequence>MVDMHLRLSIKSALSGAFGLLALIAAGQGGLSLSKLSNIRQYTNDVAITWLPSVLAVSELKGAISEVRIKQLRVIALSGSPAQYAENDAQLGDTLTKVAQARKTYEPLITSPEERALYEEFTALWNHFDSITAEMRDLARAGQTAAAATLLGKPENVNNYNMMRDTLSRDAALNAQGATRDSRGSVEAADAAALAAYVSVALAIAAAIGAAAFGMIGISRPIGRMTATMDLLAKGDASIDVPYRTRHDEIGAMASAVQVFKDNLIRTRALEEETALARRSAEEQRKKAMRDMADGFEQAVSGIIGMVTSAATELQATAQTMTATATETASQSTTVAAAAEEAASNVNTVAAAAEELGSSVQEIGRQVDGSAALAGAAVSEADQTATLVQDLSVAAAKIGDVVAMISTIAGQTNLLALNATIEAARAGEAGRGFAVVAAEVKELASQTAKATEEIGSQIARIQSSTDQAVGAIGGIAGRIREISDVATSIAAAVEEQGAATQEIVRNVSQAAMGTGEVTANISGVARAAEDTGAAASQVLASSSELSRQSEHLNQEVARFLATVRAA</sequence>
<evidence type="ECO:0000256" key="4">
    <source>
        <dbReference type="ARBA" id="ARBA00029447"/>
    </source>
</evidence>
<evidence type="ECO:0000313" key="11">
    <source>
        <dbReference type="Proteomes" id="UP001055101"/>
    </source>
</evidence>
<accession>A0ABQ4TS61</accession>
<dbReference type="PANTHER" id="PTHR32089:SF112">
    <property type="entry name" value="LYSOZYME-LIKE PROTEIN-RELATED"/>
    <property type="match status" value="1"/>
</dbReference>
<gene>
    <name evidence="10" type="ORF">EKPJFOCH_4023</name>
</gene>
<reference evidence="10" key="2">
    <citation type="submission" date="2021-08" db="EMBL/GenBank/DDBJ databases">
        <authorList>
            <person name="Tani A."/>
            <person name="Ola A."/>
            <person name="Ogura Y."/>
            <person name="Katsura K."/>
            <person name="Hayashi T."/>
        </authorList>
    </citation>
    <scope>NUCLEOTIDE SEQUENCE</scope>
    <source>
        <strain evidence="10">DSM 23674</strain>
    </source>
</reference>
<dbReference type="PANTHER" id="PTHR32089">
    <property type="entry name" value="METHYL-ACCEPTING CHEMOTAXIS PROTEIN MCPB"/>
    <property type="match status" value="1"/>
</dbReference>
<dbReference type="EMBL" id="BPRA01000024">
    <property type="protein sequence ID" value="GJE57507.1"/>
    <property type="molecule type" value="Genomic_DNA"/>
</dbReference>
<reference evidence="10" key="1">
    <citation type="journal article" date="2021" name="Front. Microbiol.">
        <title>Comprehensive Comparative Genomics and Phenotyping of Methylobacterium Species.</title>
        <authorList>
            <person name="Alessa O."/>
            <person name="Ogura Y."/>
            <person name="Fujitani Y."/>
            <person name="Takami H."/>
            <person name="Hayashi T."/>
            <person name="Sahin N."/>
            <person name="Tani A."/>
        </authorList>
    </citation>
    <scope>NUCLEOTIDE SEQUENCE</scope>
    <source>
        <strain evidence="10">DSM 23674</strain>
    </source>
</reference>
<comment type="subcellular location">
    <subcellularLocation>
        <location evidence="1">Cell inner membrane</location>
        <topology evidence="1">Multi-pass membrane protein</topology>
    </subcellularLocation>
</comment>
<comment type="similarity">
    <text evidence="4">Belongs to the methyl-accepting chemotaxis (MCP) protein family.</text>
</comment>
<dbReference type="SMART" id="SM00304">
    <property type="entry name" value="HAMP"/>
    <property type="match status" value="1"/>
</dbReference>
<keyword evidence="11" id="KW-1185">Reference proteome</keyword>
<name>A0ABQ4TS61_9HYPH</name>
<dbReference type="SUPFAM" id="SSF58104">
    <property type="entry name" value="Methyl-accepting chemotaxis protein (MCP) signaling domain"/>
    <property type="match status" value="1"/>
</dbReference>
<feature type="transmembrane region" description="Helical" evidence="6">
    <location>
        <begin position="194"/>
        <end position="216"/>
    </location>
</feature>
<evidence type="ECO:0000259" key="7">
    <source>
        <dbReference type="PROSITE" id="PS50111"/>
    </source>
</evidence>
<dbReference type="Proteomes" id="UP001055101">
    <property type="component" value="Unassembled WGS sequence"/>
</dbReference>
<dbReference type="Pfam" id="PF12729">
    <property type="entry name" value="4HB_MCP_1"/>
    <property type="match status" value="1"/>
</dbReference>
<keyword evidence="6" id="KW-1133">Transmembrane helix</keyword>
<protein>
    <recommendedName>
        <fullName evidence="12">Methyl-accepting chemotaxis protein</fullName>
    </recommendedName>
</protein>
<keyword evidence="6" id="KW-0812">Transmembrane</keyword>
<dbReference type="InterPro" id="IPR003660">
    <property type="entry name" value="HAMP_dom"/>
</dbReference>
<feature type="domain" description="Methyl-accepting transducer" evidence="7">
    <location>
        <begin position="310"/>
        <end position="546"/>
    </location>
</feature>
<proteinExistence type="inferred from homology"/>
<dbReference type="Gene3D" id="1.10.8.500">
    <property type="entry name" value="HAMP domain in histidine kinase"/>
    <property type="match status" value="1"/>
</dbReference>
<dbReference type="InterPro" id="IPR004089">
    <property type="entry name" value="MCPsignal_dom"/>
</dbReference>
<organism evidence="10 11">
    <name type="scientific">Methylobacterium thuringiense</name>
    <dbReference type="NCBI Taxonomy" id="1003091"/>
    <lineage>
        <taxon>Bacteria</taxon>
        <taxon>Pseudomonadati</taxon>
        <taxon>Pseudomonadota</taxon>
        <taxon>Alphaproteobacteria</taxon>
        <taxon>Hyphomicrobiales</taxon>
        <taxon>Methylobacteriaceae</taxon>
        <taxon>Methylobacterium</taxon>
    </lineage>
</organism>
<evidence type="ECO:0000256" key="5">
    <source>
        <dbReference type="PROSITE-ProRule" id="PRU00284"/>
    </source>
</evidence>
<dbReference type="Pfam" id="PF00672">
    <property type="entry name" value="HAMP"/>
    <property type="match status" value="1"/>
</dbReference>
<comment type="caution">
    <text evidence="10">The sequence shown here is derived from an EMBL/GenBank/DDBJ whole genome shotgun (WGS) entry which is preliminary data.</text>
</comment>
<keyword evidence="3 5" id="KW-0807">Transducer</keyword>
<dbReference type="PRINTS" id="PR00260">
    <property type="entry name" value="CHEMTRNSDUCR"/>
</dbReference>
<evidence type="ECO:0000256" key="6">
    <source>
        <dbReference type="SAM" id="Phobius"/>
    </source>
</evidence>
<keyword evidence="2" id="KW-1003">Cell membrane</keyword>
<evidence type="ECO:0000256" key="3">
    <source>
        <dbReference type="ARBA" id="ARBA00023224"/>
    </source>
</evidence>
<dbReference type="Pfam" id="PF00015">
    <property type="entry name" value="MCPsignal"/>
    <property type="match status" value="1"/>
</dbReference>
<dbReference type="InterPro" id="IPR024478">
    <property type="entry name" value="HlyB_4HB_MCP"/>
</dbReference>
<dbReference type="PROSITE" id="PS50111">
    <property type="entry name" value="CHEMOTAXIS_TRANSDUC_2"/>
    <property type="match status" value="1"/>
</dbReference>
<dbReference type="PROSITE" id="PS50885">
    <property type="entry name" value="HAMP"/>
    <property type="match status" value="1"/>
</dbReference>
<evidence type="ECO:0000259" key="8">
    <source>
        <dbReference type="PROSITE" id="PS50192"/>
    </source>
</evidence>
<feature type="domain" description="HAMP" evidence="9">
    <location>
        <begin position="216"/>
        <end position="269"/>
    </location>
</feature>
<evidence type="ECO:0000313" key="10">
    <source>
        <dbReference type="EMBL" id="GJE57507.1"/>
    </source>
</evidence>
<dbReference type="InterPro" id="IPR004090">
    <property type="entry name" value="Chemotax_Me-accpt_rcpt"/>
</dbReference>
<keyword evidence="2" id="KW-0997">Cell inner membrane</keyword>
<dbReference type="Gene3D" id="1.10.287.950">
    <property type="entry name" value="Methyl-accepting chemotaxis protein"/>
    <property type="match status" value="1"/>
</dbReference>
<evidence type="ECO:0000256" key="1">
    <source>
        <dbReference type="ARBA" id="ARBA00004429"/>
    </source>
</evidence>
<dbReference type="CDD" id="cd06225">
    <property type="entry name" value="HAMP"/>
    <property type="match status" value="1"/>
</dbReference>
<evidence type="ECO:0000256" key="2">
    <source>
        <dbReference type="ARBA" id="ARBA00022519"/>
    </source>
</evidence>
<dbReference type="PROSITE" id="PS50192">
    <property type="entry name" value="T_SNARE"/>
    <property type="match status" value="1"/>
</dbReference>
<evidence type="ECO:0000259" key="9">
    <source>
        <dbReference type="PROSITE" id="PS50885"/>
    </source>
</evidence>
<dbReference type="SMART" id="SM00283">
    <property type="entry name" value="MA"/>
    <property type="match status" value="1"/>
</dbReference>
<evidence type="ECO:0008006" key="12">
    <source>
        <dbReference type="Google" id="ProtNLM"/>
    </source>
</evidence>
<feature type="domain" description="T-SNARE coiled-coil homology" evidence="8">
    <location>
        <begin position="462"/>
        <end position="524"/>
    </location>
</feature>
<keyword evidence="6" id="KW-0472">Membrane</keyword>